<sequence>FLLFNGKSTALSRALYIGKTEIWFELSLLNCIFLRFEPLKQNISSKDSNRELFFISVVFLSST</sequence>
<name>A0A8J2LEK4_9HEXA</name>
<protein>
    <submittedName>
        <fullName evidence="1">Uncharacterized protein</fullName>
    </submittedName>
</protein>
<dbReference type="Proteomes" id="UP000708208">
    <property type="component" value="Unassembled WGS sequence"/>
</dbReference>
<evidence type="ECO:0000313" key="2">
    <source>
        <dbReference type="Proteomes" id="UP000708208"/>
    </source>
</evidence>
<dbReference type="AlphaFoldDB" id="A0A8J2LEK4"/>
<keyword evidence="2" id="KW-1185">Reference proteome</keyword>
<reference evidence="1" key="1">
    <citation type="submission" date="2021-06" db="EMBL/GenBank/DDBJ databases">
        <authorList>
            <person name="Hodson N. C."/>
            <person name="Mongue J. A."/>
            <person name="Jaron S. K."/>
        </authorList>
    </citation>
    <scope>NUCLEOTIDE SEQUENCE</scope>
</reference>
<organism evidence="1 2">
    <name type="scientific">Allacma fusca</name>
    <dbReference type="NCBI Taxonomy" id="39272"/>
    <lineage>
        <taxon>Eukaryota</taxon>
        <taxon>Metazoa</taxon>
        <taxon>Ecdysozoa</taxon>
        <taxon>Arthropoda</taxon>
        <taxon>Hexapoda</taxon>
        <taxon>Collembola</taxon>
        <taxon>Symphypleona</taxon>
        <taxon>Sminthuridae</taxon>
        <taxon>Allacma</taxon>
    </lineage>
</organism>
<feature type="non-terminal residue" evidence="1">
    <location>
        <position position="1"/>
    </location>
</feature>
<proteinExistence type="predicted"/>
<accession>A0A8J2LEK4</accession>
<dbReference type="EMBL" id="CAJVCH010554926">
    <property type="protein sequence ID" value="CAG7830246.1"/>
    <property type="molecule type" value="Genomic_DNA"/>
</dbReference>
<comment type="caution">
    <text evidence="1">The sequence shown here is derived from an EMBL/GenBank/DDBJ whole genome shotgun (WGS) entry which is preliminary data.</text>
</comment>
<evidence type="ECO:0000313" key="1">
    <source>
        <dbReference type="EMBL" id="CAG7830246.1"/>
    </source>
</evidence>
<gene>
    <name evidence="1" type="ORF">AFUS01_LOCUS40064</name>
</gene>